<feature type="transmembrane region" description="Helical" evidence="1">
    <location>
        <begin position="85"/>
        <end position="102"/>
    </location>
</feature>
<sequence length="202" mass="22173">MLSEFLTEGSTALRHLIAATISLIFNPYMFAITLFPIALYKDGNVWYAFLSVLSLAVFPLIAHFRGVRQGKVNWNIDERWKRPPLLFLSALGGFFGFLLLRFLGSYYIAIATLIYATTAFAVAICSYKIKVSVHTATAVTTAIIVAWSMGAFWGGIMGVIAVIVAWSRLILKAHKPVEVAEAYALSSLSAILVLALLRAIPL</sequence>
<dbReference type="KEGG" id="ipc:IPA_08045"/>
<feature type="transmembrane region" description="Helical" evidence="1">
    <location>
        <begin position="108"/>
        <end position="127"/>
    </location>
</feature>
<feature type="transmembrane region" description="Helical" evidence="1">
    <location>
        <begin position="45"/>
        <end position="64"/>
    </location>
</feature>
<reference evidence="2" key="1">
    <citation type="submission" date="2013-11" db="EMBL/GenBank/DDBJ databases">
        <title>Comparative genomics of Ignicoccus.</title>
        <authorList>
            <person name="Podar M."/>
        </authorList>
    </citation>
    <scope>NUCLEOTIDE SEQUENCE</scope>
    <source>
        <strain evidence="2">DSM 13166</strain>
    </source>
</reference>
<keyword evidence="3" id="KW-1185">Reference proteome</keyword>
<keyword evidence="1" id="KW-1133">Transmembrane helix</keyword>
<evidence type="ECO:0000313" key="2">
    <source>
        <dbReference type="EMBL" id="UXD22765.1"/>
    </source>
</evidence>
<dbReference type="AlphaFoldDB" id="A0A977KBV5"/>
<proteinExistence type="predicted"/>
<dbReference type="EMBL" id="CP006868">
    <property type="protein sequence ID" value="UXD22765.1"/>
    <property type="molecule type" value="Genomic_DNA"/>
</dbReference>
<feature type="transmembrane region" description="Helical" evidence="1">
    <location>
        <begin position="12"/>
        <end position="39"/>
    </location>
</feature>
<protein>
    <recommendedName>
        <fullName evidence="4">PAP2 superfamily protein</fullName>
    </recommendedName>
</protein>
<evidence type="ECO:0008006" key="4">
    <source>
        <dbReference type="Google" id="ProtNLM"/>
    </source>
</evidence>
<accession>A0A977KBV5</accession>
<evidence type="ECO:0000313" key="3">
    <source>
        <dbReference type="Proteomes" id="UP001063698"/>
    </source>
</evidence>
<feature type="transmembrane region" description="Helical" evidence="1">
    <location>
        <begin position="182"/>
        <end position="200"/>
    </location>
</feature>
<name>A0A977KBV5_9CREN</name>
<evidence type="ECO:0000256" key="1">
    <source>
        <dbReference type="SAM" id="Phobius"/>
    </source>
</evidence>
<gene>
    <name evidence="2" type="ORF">IPA_08045</name>
</gene>
<keyword evidence="1" id="KW-0472">Membrane</keyword>
<organism evidence="2 3">
    <name type="scientific">Ignicoccus pacificus DSM 13166</name>
    <dbReference type="NCBI Taxonomy" id="940294"/>
    <lineage>
        <taxon>Archaea</taxon>
        <taxon>Thermoproteota</taxon>
        <taxon>Thermoprotei</taxon>
        <taxon>Desulfurococcales</taxon>
        <taxon>Desulfurococcaceae</taxon>
        <taxon>Ignicoccus</taxon>
    </lineage>
</organism>
<dbReference type="Proteomes" id="UP001063698">
    <property type="component" value="Chromosome"/>
</dbReference>
<feature type="transmembrane region" description="Helical" evidence="1">
    <location>
        <begin position="139"/>
        <end position="170"/>
    </location>
</feature>
<keyword evidence="1" id="KW-0812">Transmembrane</keyword>